<feature type="region of interest" description="Disordered" evidence="1">
    <location>
        <begin position="1"/>
        <end position="22"/>
    </location>
</feature>
<organism evidence="2 3">
    <name type="scientific">Datura stramonium</name>
    <name type="common">Jimsonweed</name>
    <name type="synonym">Common thornapple</name>
    <dbReference type="NCBI Taxonomy" id="4076"/>
    <lineage>
        <taxon>Eukaryota</taxon>
        <taxon>Viridiplantae</taxon>
        <taxon>Streptophyta</taxon>
        <taxon>Embryophyta</taxon>
        <taxon>Tracheophyta</taxon>
        <taxon>Spermatophyta</taxon>
        <taxon>Magnoliopsida</taxon>
        <taxon>eudicotyledons</taxon>
        <taxon>Gunneridae</taxon>
        <taxon>Pentapetalae</taxon>
        <taxon>asterids</taxon>
        <taxon>lamiids</taxon>
        <taxon>Solanales</taxon>
        <taxon>Solanaceae</taxon>
        <taxon>Solanoideae</taxon>
        <taxon>Datureae</taxon>
        <taxon>Datura</taxon>
    </lineage>
</organism>
<feature type="region of interest" description="Disordered" evidence="1">
    <location>
        <begin position="52"/>
        <end position="78"/>
    </location>
</feature>
<keyword evidence="3" id="KW-1185">Reference proteome</keyword>
<reference evidence="2 3" key="1">
    <citation type="journal article" date="2021" name="BMC Genomics">
        <title>Datura genome reveals duplications of psychoactive alkaloid biosynthetic genes and high mutation rate following tissue culture.</title>
        <authorList>
            <person name="Rajewski A."/>
            <person name="Carter-House D."/>
            <person name="Stajich J."/>
            <person name="Litt A."/>
        </authorList>
    </citation>
    <scope>NUCLEOTIDE SEQUENCE [LARGE SCALE GENOMIC DNA]</scope>
    <source>
        <strain evidence="2">AR-01</strain>
    </source>
</reference>
<evidence type="ECO:0000256" key="1">
    <source>
        <dbReference type="SAM" id="MobiDB-lite"/>
    </source>
</evidence>
<feature type="compositionally biased region" description="Basic and acidic residues" evidence="1">
    <location>
        <begin position="8"/>
        <end position="22"/>
    </location>
</feature>
<sequence length="78" mass="8963">MSGAPRQRNNEEEEHHAPMRNMEKLILEHMEGILNEKVEVSEAQLQSVLDTSQCMEQEEESQPLDDSLLVDVDVEEVD</sequence>
<protein>
    <submittedName>
        <fullName evidence="2">Uncharacterized protein</fullName>
    </submittedName>
</protein>
<dbReference type="EMBL" id="JACEIK010007916">
    <property type="protein sequence ID" value="MCE3050800.1"/>
    <property type="molecule type" value="Genomic_DNA"/>
</dbReference>
<dbReference type="Proteomes" id="UP000823775">
    <property type="component" value="Unassembled WGS sequence"/>
</dbReference>
<name>A0ABS8WMS5_DATST</name>
<comment type="caution">
    <text evidence="2">The sequence shown here is derived from an EMBL/GenBank/DDBJ whole genome shotgun (WGS) entry which is preliminary data.</text>
</comment>
<gene>
    <name evidence="2" type="ORF">HAX54_048196</name>
</gene>
<evidence type="ECO:0000313" key="2">
    <source>
        <dbReference type="EMBL" id="MCE3050800.1"/>
    </source>
</evidence>
<evidence type="ECO:0000313" key="3">
    <source>
        <dbReference type="Proteomes" id="UP000823775"/>
    </source>
</evidence>
<proteinExistence type="predicted"/>
<accession>A0ABS8WMS5</accession>